<keyword evidence="2" id="KW-1185">Reference proteome</keyword>
<dbReference type="Ensembl" id="ENSPNAT00000002427.2">
    <property type="protein sequence ID" value="ENSPNAP00000007086.2"/>
    <property type="gene ID" value="ENSPNAG00000002499.2"/>
</dbReference>
<reference evidence="1" key="3">
    <citation type="submission" date="2025-09" db="UniProtKB">
        <authorList>
            <consortium name="Ensembl"/>
        </authorList>
    </citation>
    <scope>IDENTIFICATION</scope>
</reference>
<dbReference type="Proteomes" id="UP001501920">
    <property type="component" value="Chromosome 12"/>
</dbReference>
<name>A0A3B4C848_PYGNA</name>
<organism evidence="1 2">
    <name type="scientific">Pygocentrus nattereri</name>
    <name type="common">Red-bellied piranha</name>
    <dbReference type="NCBI Taxonomy" id="42514"/>
    <lineage>
        <taxon>Eukaryota</taxon>
        <taxon>Metazoa</taxon>
        <taxon>Chordata</taxon>
        <taxon>Craniata</taxon>
        <taxon>Vertebrata</taxon>
        <taxon>Euteleostomi</taxon>
        <taxon>Actinopterygii</taxon>
        <taxon>Neopterygii</taxon>
        <taxon>Teleostei</taxon>
        <taxon>Ostariophysi</taxon>
        <taxon>Characiformes</taxon>
        <taxon>Characoidei</taxon>
        <taxon>Pygocentrus</taxon>
    </lineage>
</organism>
<evidence type="ECO:0000313" key="1">
    <source>
        <dbReference type="Ensembl" id="ENSPNAP00000007086.2"/>
    </source>
</evidence>
<accession>A0A3B4C848</accession>
<evidence type="ECO:0000313" key="2">
    <source>
        <dbReference type="Proteomes" id="UP001501920"/>
    </source>
</evidence>
<dbReference type="Gene3D" id="2.60.40.10">
    <property type="entry name" value="Immunoglobulins"/>
    <property type="match status" value="1"/>
</dbReference>
<protein>
    <recommendedName>
        <fullName evidence="3">Immunoglobulin V-set domain-containing protein</fullName>
    </recommendedName>
</protein>
<reference evidence="1" key="2">
    <citation type="submission" date="2025-08" db="UniProtKB">
        <authorList>
            <consortium name="Ensembl"/>
        </authorList>
    </citation>
    <scope>IDENTIFICATION</scope>
</reference>
<dbReference type="AlphaFoldDB" id="A0A3B4C848"/>
<proteinExistence type="predicted"/>
<dbReference type="InterPro" id="IPR013783">
    <property type="entry name" value="Ig-like_fold"/>
</dbReference>
<reference evidence="1 2" key="1">
    <citation type="submission" date="2020-10" db="EMBL/GenBank/DDBJ databases">
        <title>Pygocentrus nattereri (red-bellied piranha) genome, fPygNat1, primary haplotype.</title>
        <authorList>
            <person name="Myers G."/>
            <person name="Meyer A."/>
            <person name="Karagic N."/>
            <person name="Pippel M."/>
            <person name="Winkler S."/>
            <person name="Tracey A."/>
            <person name="Wood J."/>
            <person name="Formenti G."/>
            <person name="Howe K."/>
            <person name="Fedrigo O."/>
            <person name="Jarvis E.D."/>
        </authorList>
    </citation>
    <scope>NUCLEOTIDE SEQUENCE [LARGE SCALE GENOMIC DNA]</scope>
</reference>
<evidence type="ECO:0008006" key="3">
    <source>
        <dbReference type="Google" id="ProtNLM"/>
    </source>
</evidence>
<sequence length="70" mass="8343">YIKYLCRGESRVFTITINELRAEGGGRYWCGVKRPKLLPDLYTEIRLLTDISMFMLKDELISYCLFLFLR</sequence>
<dbReference type="GeneTree" id="ENSGT00940000176185"/>